<dbReference type="Pfam" id="PF11917">
    <property type="entry name" value="DUF3435"/>
    <property type="match status" value="1"/>
</dbReference>
<dbReference type="GeneID" id="54463457"/>
<dbReference type="PANTHER" id="PTHR37535">
    <property type="entry name" value="FLUG DOMAIN PROTEIN"/>
    <property type="match status" value="1"/>
</dbReference>
<dbReference type="OrthoDB" id="3943630at2759"/>
<dbReference type="InterPro" id="IPR021842">
    <property type="entry name" value="DUF3435"/>
</dbReference>
<dbReference type="AlphaFoldDB" id="A0A6A6XZT3"/>
<evidence type="ECO:0000313" key="3">
    <source>
        <dbReference type="RefSeq" id="XP_033568996.1"/>
    </source>
</evidence>
<evidence type="ECO:0000313" key="1">
    <source>
        <dbReference type="EMBL" id="KAF2802032.1"/>
    </source>
</evidence>
<reference evidence="3" key="3">
    <citation type="submission" date="2025-04" db="UniProtKB">
        <authorList>
            <consortium name="RefSeq"/>
        </authorList>
    </citation>
    <scope>IDENTIFICATION</scope>
    <source>
        <strain evidence="3">CBS 304.34</strain>
    </source>
</reference>
<accession>A0A6A6XZT3</accession>
<protein>
    <submittedName>
        <fullName evidence="1 3">Uncharacterized protein</fullName>
    </submittedName>
</protein>
<evidence type="ECO:0000313" key="2">
    <source>
        <dbReference type="Proteomes" id="UP000504636"/>
    </source>
</evidence>
<dbReference type="PANTHER" id="PTHR37535:SF3">
    <property type="entry name" value="FLUG DOMAIN-CONTAINING PROTEIN"/>
    <property type="match status" value="1"/>
</dbReference>
<keyword evidence="2" id="KW-1185">Reference proteome</keyword>
<reference evidence="1 3" key="1">
    <citation type="journal article" date="2020" name="Stud. Mycol.">
        <title>101 Dothideomycetes genomes: a test case for predicting lifestyles and emergence of pathogens.</title>
        <authorList>
            <person name="Haridas S."/>
            <person name="Albert R."/>
            <person name="Binder M."/>
            <person name="Bloem J."/>
            <person name="Labutti K."/>
            <person name="Salamov A."/>
            <person name="Andreopoulos B."/>
            <person name="Baker S."/>
            <person name="Barry K."/>
            <person name="Bills G."/>
            <person name="Bluhm B."/>
            <person name="Cannon C."/>
            <person name="Castanera R."/>
            <person name="Culley D."/>
            <person name="Daum C."/>
            <person name="Ezra D."/>
            <person name="Gonzalez J."/>
            <person name="Henrissat B."/>
            <person name="Kuo A."/>
            <person name="Liang C."/>
            <person name="Lipzen A."/>
            <person name="Lutzoni F."/>
            <person name="Magnuson J."/>
            <person name="Mondo S."/>
            <person name="Nolan M."/>
            <person name="Ohm R."/>
            <person name="Pangilinan J."/>
            <person name="Park H.-J."/>
            <person name="Ramirez L."/>
            <person name="Alfaro M."/>
            <person name="Sun H."/>
            <person name="Tritt A."/>
            <person name="Yoshinaga Y."/>
            <person name="Zwiers L.-H."/>
            <person name="Turgeon B."/>
            <person name="Goodwin S."/>
            <person name="Spatafora J."/>
            <person name="Crous P."/>
            <person name="Grigoriev I."/>
        </authorList>
    </citation>
    <scope>NUCLEOTIDE SEQUENCE</scope>
    <source>
        <strain evidence="1 3">CBS 304.34</strain>
    </source>
</reference>
<organism evidence="1">
    <name type="scientific">Mytilinidion resinicola</name>
    <dbReference type="NCBI Taxonomy" id="574789"/>
    <lineage>
        <taxon>Eukaryota</taxon>
        <taxon>Fungi</taxon>
        <taxon>Dikarya</taxon>
        <taxon>Ascomycota</taxon>
        <taxon>Pezizomycotina</taxon>
        <taxon>Dothideomycetes</taxon>
        <taxon>Pleosporomycetidae</taxon>
        <taxon>Mytilinidiales</taxon>
        <taxon>Mytilinidiaceae</taxon>
        <taxon>Mytilinidion</taxon>
    </lineage>
</organism>
<gene>
    <name evidence="1 3" type="ORF">BDZ99DRAFT_483318</name>
</gene>
<proteinExistence type="predicted"/>
<reference evidence="3" key="2">
    <citation type="submission" date="2020-04" db="EMBL/GenBank/DDBJ databases">
        <authorList>
            <consortium name="NCBI Genome Project"/>
        </authorList>
    </citation>
    <scope>NUCLEOTIDE SEQUENCE</scope>
    <source>
        <strain evidence="3">CBS 304.34</strain>
    </source>
</reference>
<dbReference type="RefSeq" id="XP_033568996.1">
    <property type="nucleotide sequence ID" value="XM_033722564.1"/>
</dbReference>
<name>A0A6A6XZT3_9PEZI</name>
<dbReference type="Proteomes" id="UP000504636">
    <property type="component" value="Unplaced"/>
</dbReference>
<sequence length="490" mass="56432">MFQSTEDIVEFLWRRDEFEYSRPRMRSQLAWIICTMSYAGFRQGEIVESVDWLGLNEGIHYRDVDVQVSRFQGALQYSVMVRLRNRKGQRGGETWMSSPFVMESDPSNWYTCPVMQFLGFALADDVYDDLSNITSSMKLPQSANSHTFQMKAGKEHLPVCRRAKRNGSISPDRIMTGSLLWKYLKDVGYRCGYKEQLSGYAFRRGCGNQLEGPPPYRHCYFPCWPNIFIDTVTVAQRRQVMGHEGKFDQVFQKYYASDIIGIDLASVVRGRSQNQEYIDFMRSITFGRDTNAPVPAGSLINEIPYVVSEEELEQLRVPYPNQKRNDLVKKAKKSHFETKRTAFFTTLERHQYSLEGANSLQEGDNSSQEGEEKQPSYSCKVMLKYDHDRRAVIESFWSLWSQPPKPLGEVLRSLQAVADPSARKRHYYPGAEFKIQCFCPNLNRLIRPTNFAFHAGVGYHPRAGKIIARCTDNDSRKKEDTSAGLEDALD</sequence>
<dbReference type="EMBL" id="MU003726">
    <property type="protein sequence ID" value="KAF2802032.1"/>
    <property type="molecule type" value="Genomic_DNA"/>
</dbReference>